<gene>
    <name evidence="1" type="ORF">Poly41_28070</name>
</gene>
<dbReference type="Proteomes" id="UP000319143">
    <property type="component" value="Unassembled WGS sequence"/>
</dbReference>
<sequence length="60" mass="6930">MVLFDLTAKDIPESMTRLPTHKARIREINFSSDGRWLLTANSSEARVFDLYKLFGTPDQE</sequence>
<protein>
    <recommendedName>
        <fullName evidence="3">WD domain, G-beta repeat</fullName>
    </recommendedName>
</protein>
<dbReference type="AlphaFoldDB" id="A0A5C6DS62"/>
<dbReference type="SUPFAM" id="SSF101908">
    <property type="entry name" value="Putative isomerase YbhE"/>
    <property type="match status" value="1"/>
</dbReference>
<comment type="caution">
    <text evidence="1">The sequence shown here is derived from an EMBL/GenBank/DDBJ whole genome shotgun (WGS) entry which is preliminary data.</text>
</comment>
<keyword evidence="2" id="KW-1185">Reference proteome</keyword>
<evidence type="ECO:0000313" key="2">
    <source>
        <dbReference type="Proteomes" id="UP000319143"/>
    </source>
</evidence>
<evidence type="ECO:0008006" key="3">
    <source>
        <dbReference type="Google" id="ProtNLM"/>
    </source>
</evidence>
<organism evidence="1 2">
    <name type="scientific">Novipirellula artificiosorum</name>
    <dbReference type="NCBI Taxonomy" id="2528016"/>
    <lineage>
        <taxon>Bacteria</taxon>
        <taxon>Pseudomonadati</taxon>
        <taxon>Planctomycetota</taxon>
        <taxon>Planctomycetia</taxon>
        <taxon>Pirellulales</taxon>
        <taxon>Pirellulaceae</taxon>
        <taxon>Novipirellula</taxon>
    </lineage>
</organism>
<name>A0A5C6DS62_9BACT</name>
<evidence type="ECO:0000313" key="1">
    <source>
        <dbReference type="EMBL" id="TWU38331.1"/>
    </source>
</evidence>
<accession>A0A5C6DS62</accession>
<reference evidence="1 2" key="1">
    <citation type="submission" date="2019-02" db="EMBL/GenBank/DDBJ databases">
        <title>Deep-cultivation of Planctomycetes and their phenomic and genomic characterization uncovers novel biology.</title>
        <authorList>
            <person name="Wiegand S."/>
            <person name="Jogler M."/>
            <person name="Boedeker C."/>
            <person name="Pinto D."/>
            <person name="Vollmers J."/>
            <person name="Rivas-Marin E."/>
            <person name="Kohn T."/>
            <person name="Peeters S.H."/>
            <person name="Heuer A."/>
            <person name="Rast P."/>
            <person name="Oberbeckmann S."/>
            <person name="Bunk B."/>
            <person name="Jeske O."/>
            <person name="Meyerdierks A."/>
            <person name="Storesund J.E."/>
            <person name="Kallscheuer N."/>
            <person name="Luecker S."/>
            <person name="Lage O.M."/>
            <person name="Pohl T."/>
            <person name="Merkel B.J."/>
            <person name="Hornburger P."/>
            <person name="Mueller R.-W."/>
            <person name="Bruemmer F."/>
            <person name="Labrenz M."/>
            <person name="Spormann A.M."/>
            <person name="Op Den Camp H."/>
            <person name="Overmann J."/>
            <person name="Amann R."/>
            <person name="Jetten M.S.M."/>
            <person name="Mascher T."/>
            <person name="Medema M.H."/>
            <person name="Devos D.P."/>
            <person name="Kaster A.-K."/>
            <person name="Ovreas L."/>
            <person name="Rohde M."/>
            <person name="Galperin M.Y."/>
            <person name="Jogler C."/>
        </authorList>
    </citation>
    <scope>NUCLEOTIDE SEQUENCE [LARGE SCALE GENOMIC DNA]</scope>
    <source>
        <strain evidence="1 2">Poly41</strain>
    </source>
</reference>
<dbReference type="EMBL" id="SJPV01000004">
    <property type="protein sequence ID" value="TWU38331.1"/>
    <property type="molecule type" value="Genomic_DNA"/>
</dbReference>
<proteinExistence type="predicted"/>